<dbReference type="AlphaFoldDB" id="D7DHW8"/>
<dbReference type="eggNOG" id="ENOG5033AIK">
    <property type="taxonomic scope" value="Bacteria"/>
</dbReference>
<dbReference type="EMBL" id="CP002056">
    <property type="protein sequence ID" value="ADI29653.1"/>
    <property type="molecule type" value="Genomic_DNA"/>
</dbReference>
<protein>
    <recommendedName>
        <fullName evidence="3">MSHA biogenesis protein MshK</fullName>
    </recommendedName>
</protein>
<organism evidence="1 2">
    <name type="scientific">Methylotenera versatilis (strain 301)</name>
    <dbReference type="NCBI Taxonomy" id="666681"/>
    <lineage>
        <taxon>Bacteria</taxon>
        <taxon>Pseudomonadati</taxon>
        <taxon>Pseudomonadota</taxon>
        <taxon>Betaproteobacteria</taxon>
        <taxon>Nitrosomonadales</taxon>
        <taxon>Methylophilaceae</taxon>
        <taxon>Methylotenera</taxon>
    </lineage>
</organism>
<evidence type="ECO:0000313" key="2">
    <source>
        <dbReference type="Proteomes" id="UP000000383"/>
    </source>
</evidence>
<evidence type="ECO:0008006" key="3">
    <source>
        <dbReference type="Google" id="ProtNLM"/>
    </source>
</evidence>
<dbReference type="KEGG" id="meh:M301_1270"/>
<proteinExistence type="predicted"/>
<dbReference type="OrthoDB" id="8536367at2"/>
<name>D7DHW8_METV0</name>
<dbReference type="RefSeq" id="WP_013147967.1">
    <property type="nucleotide sequence ID" value="NC_014207.1"/>
</dbReference>
<sequence>MTLNTDKHLAHPAHNPLKLLLSVSCGMFLLMMEGDVNAEALKDPTQPPASLSGEVTNENGQAAGPVLQSVMFGSQYRAAIINGQKIMLGGKYESATLIKINEREAVLRNSDMSTQTLAMDYAMVKKTRPAVQSKPIASSTTKN</sequence>
<dbReference type="STRING" id="666681.M301_1270"/>
<keyword evidence="2" id="KW-1185">Reference proteome</keyword>
<dbReference type="HOGENOM" id="CLU_1803939_0_0_4"/>
<reference evidence="1 2" key="2">
    <citation type="journal article" date="2011" name="J. Bacteriol.">
        <title>Genomes of three methylotrophs from a single niche uncover genetic and metabolic divergence of Methylophilaceae.</title>
        <authorList>
            <person name="Lapidus A."/>
            <person name="Clum A."/>
            <person name="Labutti K."/>
            <person name="Kaluzhnaya M.G."/>
            <person name="Lim S."/>
            <person name="Beck D.A."/>
            <person name="Glavina Del Rio T."/>
            <person name="Nolan M."/>
            <person name="Mavromatis K."/>
            <person name="Huntemann M."/>
            <person name="Lucas S."/>
            <person name="Lidstrom M.E."/>
            <person name="Ivanova N."/>
            <person name="Chistoserdova L."/>
        </authorList>
    </citation>
    <scope>NUCLEOTIDE SEQUENCE [LARGE SCALE GENOMIC DNA]</scope>
    <source>
        <strain evidence="1 2">301</strain>
    </source>
</reference>
<dbReference type="Proteomes" id="UP000000383">
    <property type="component" value="Chromosome"/>
</dbReference>
<reference evidence="2" key="1">
    <citation type="submission" date="2010-05" db="EMBL/GenBank/DDBJ databases">
        <title>Complete sequence of Methylotenera sp. 301.</title>
        <authorList>
            <person name="Lucas S."/>
            <person name="Copeland A."/>
            <person name="Lapidus A."/>
            <person name="Cheng J.-F."/>
            <person name="Bruce D."/>
            <person name="Goodwin L."/>
            <person name="Pitluck S."/>
            <person name="Clum A."/>
            <person name="Land M."/>
            <person name="Hauser L."/>
            <person name="Kyrpides N."/>
            <person name="Ivanova N."/>
            <person name="Chistoservova L."/>
            <person name="Kalyuzhnaya M."/>
            <person name="Woyke T."/>
        </authorList>
    </citation>
    <scope>NUCLEOTIDE SEQUENCE [LARGE SCALE GENOMIC DNA]</scope>
    <source>
        <strain evidence="2">301</strain>
    </source>
</reference>
<evidence type="ECO:0000313" key="1">
    <source>
        <dbReference type="EMBL" id="ADI29653.1"/>
    </source>
</evidence>
<accession>D7DHW8</accession>
<gene>
    <name evidence="1" type="ordered locus">M301_1270</name>
</gene>